<dbReference type="NCBIfam" id="TIGR00350">
    <property type="entry name" value="lytR_cpsA_psr"/>
    <property type="match status" value="1"/>
</dbReference>
<dbReference type="EMBL" id="BAABAZ010000004">
    <property type="protein sequence ID" value="GAA4283460.1"/>
    <property type="molecule type" value="Genomic_DNA"/>
</dbReference>
<keyword evidence="5" id="KW-1185">Reference proteome</keyword>
<organism evidence="4 5">
    <name type="scientific">Brevibacterium daeguense</name>
    <dbReference type="NCBI Taxonomy" id="909936"/>
    <lineage>
        <taxon>Bacteria</taxon>
        <taxon>Bacillati</taxon>
        <taxon>Actinomycetota</taxon>
        <taxon>Actinomycetes</taxon>
        <taxon>Micrococcales</taxon>
        <taxon>Brevibacteriaceae</taxon>
        <taxon>Brevibacterium</taxon>
    </lineage>
</organism>
<proteinExistence type="inferred from homology"/>
<reference evidence="5" key="1">
    <citation type="journal article" date="2019" name="Int. J. Syst. Evol. Microbiol.">
        <title>The Global Catalogue of Microorganisms (GCM) 10K type strain sequencing project: providing services to taxonomists for standard genome sequencing and annotation.</title>
        <authorList>
            <consortium name="The Broad Institute Genomics Platform"/>
            <consortium name="The Broad Institute Genome Sequencing Center for Infectious Disease"/>
            <person name="Wu L."/>
            <person name="Ma J."/>
        </authorList>
    </citation>
    <scope>NUCLEOTIDE SEQUENCE [LARGE SCALE GENOMIC DNA]</scope>
    <source>
        <strain evidence="5">JCM 17458</strain>
    </source>
</reference>
<dbReference type="PANTHER" id="PTHR33392:SF6">
    <property type="entry name" value="POLYISOPRENYL-TEICHOIC ACID--PEPTIDOGLYCAN TEICHOIC ACID TRANSFERASE TAGU"/>
    <property type="match status" value="1"/>
</dbReference>
<dbReference type="Gene3D" id="3.40.630.190">
    <property type="entry name" value="LCP protein"/>
    <property type="match status" value="1"/>
</dbReference>
<evidence type="ECO:0000256" key="2">
    <source>
        <dbReference type="SAM" id="Phobius"/>
    </source>
</evidence>
<evidence type="ECO:0000256" key="1">
    <source>
        <dbReference type="ARBA" id="ARBA00006068"/>
    </source>
</evidence>
<keyword evidence="2" id="KW-0812">Transmembrane</keyword>
<feature type="transmembrane region" description="Helical" evidence="2">
    <location>
        <begin position="44"/>
        <end position="66"/>
    </location>
</feature>
<evidence type="ECO:0000313" key="4">
    <source>
        <dbReference type="EMBL" id="GAA4283460.1"/>
    </source>
</evidence>
<dbReference type="InterPro" id="IPR004474">
    <property type="entry name" value="LytR_CpsA_psr"/>
</dbReference>
<name>A0ABP8EHM6_9MICO</name>
<gene>
    <name evidence="4" type="ORF">GCM10022261_09910</name>
</gene>
<protein>
    <submittedName>
        <fullName evidence="4">LCP family protein</fullName>
    </submittedName>
</protein>
<accession>A0ABP8EHM6</accession>
<dbReference type="RefSeq" id="WP_236863519.1">
    <property type="nucleotide sequence ID" value="NZ_BAABAZ010000004.1"/>
</dbReference>
<keyword evidence="2" id="KW-0472">Membrane</keyword>
<feature type="domain" description="Cell envelope-related transcriptional attenuator" evidence="3">
    <location>
        <begin position="119"/>
        <end position="261"/>
    </location>
</feature>
<comment type="similarity">
    <text evidence="1">Belongs to the LytR/CpsA/Psr (LCP) family.</text>
</comment>
<sequence length="360" mass="38747">MPESHNHSDFDSIFLEDEPVDERDLDSRRGDGGRTRKKRKTGRNVLIVVLVLVLLAVLGIGVYAFYVANLWDSGSQGVTDEEAFGGDRPDPEGTGTNILLLGSDTRAEGDDLEDARGSRSDTIMVMHLPEDSSGVQIMSIPRDAWVEVEGHGQAKINAAMSYGGLSLATSTISDFIGAPIHHVAVIDFEGFQALTDSLGGVDVESEQAFSVDGHTFDEGTNHLNGEEALAFVRARKQFADGDLQRVRNQQAFLTGIMNEIISADTLSNPNKVAGMVRDFSPYMTVDSGLSASKIASMAFGMRDIRSGDIEFFSAPVSGLGTSSDGQSYLTIDEGELGKVRDAFKNDTVDEYAAAAESQHL</sequence>
<evidence type="ECO:0000313" key="5">
    <source>
        <dbReference type="Proteomes" id="UP001501586"/>
    </source>
</evidence>
<dbReference type="InterPro" id="IPR050922">
    <property type="entry name" value="LytR/CpsA/Psr_CW_biosynth"/>
</dbReference>
<keyword evidence="2" id="KW-1133">Transmembrane helix</keyword>
<comment type="caution">
    <text evidence="4">The sequence shown here is derived from an EMBL/GenBank/DDBJ whole genome shotgun (WGS) entry which is preliminary data.</text>
</comment>
<dbReference type="PANTHER" id="PTHR33392">
    <property type="entry name" value="POLYISOPRENYL-TEICHOIC ACID--PEPTIDOGLYCAN TEICHOIC ACID TRANSFERASE TAGU"/>
    <property type="match status" value="1"/>
</dbReference>
<dbReference type="Proteomes" id="UP001501586">
    <property type="component" value="Unassembled WGS sequence"/>
</dbReference>
<evidence type="ECO:0000259" key="3">
    <source>
        <dbReference type="Pfam" id="PF03816"/>
    </source>
</evidence>
<dbReference type="Pfam" id="PF03816">
    <property type="entry name" value="LytR_cpsA_psr"/>
    <property type="match status" value="1"/>
</dbReference>